<dbReference type="InterPro" id="IPR018376">
    <property type="entry name" value="Enoyl-CoA_hyd/isom_CS"/>
</dbReference>
<accession>A0ABW4P7R5</accession>
<dbReference type="Gene3D" id="1.10.12.10">
    <property type="entry name" value="Lyase 2-enoyl-coa Hydratase, Chain A, domain 2"/>
    <property type="match status" value="1"/>
</dbReference>
<sequence>MTAAAGLDVEDRDGVRTLTLNRPHRRNAINPELWVALRDSLQEVRDTPTVRAVIVTGAGGAFCSGADLAEISDAHPTAKMRLLTDVALLLHELPVPTIAKVNGVAVGAGWNLALGCDFVVATPGSTFSQIFSRRGLSLDLGGSWLLPKLVGLQQAKRLALLAETVDAEQARNLNLVTWVVPEAEIDGYVDDLADRLVAGPPVALAQTKALLNEGADRTLRDALANEARAQAVNFGTADAPEAYAAFAEKRHPRFTGRWAVPRVEKHA</sequence>
<comment type="catalytic activity">
    <reaction evidence="4">
        <text>a (3S)-3-hydroxyacyl-CoA = a (2E)-enoyl-CoA + H2O</text>
        <dbReference type="Rhea" id="RHEA:16105"/>
        <dbReference type="ChEBI" id="CHEBI:15377"/>
        <dbReference type="ChEBI" id="CHEBI:57318"/>
        <dbReference type="ChEBI" id="CHEBI:58856"/>
        <dbReference type="EC" id="4.2.1.17"/>
    </reaction>
</comment>
<evidence type="ECO:0000256" key="6">
    <source>
        <dbReference type="RuleBase" id="RU003707"/>
    </source>
</evidence>
<gene>
    <name evidence="7" type="ORF">ACFSJG_20245</name>
</gene>
<dbReference type="InterPro" id="IPR029045">
    <property type="entry name" value="ClpP/crotonase-like_dom_sf"/>
</dbReference>
<evidence type="ECO:0000313" key="7">
    <source>
        <dbReference type="EMBL" id="MFD1814553.1"/>
    </source>
</evidence>
<dbReference type="PANTHER" id="PTHR43459:SF1">
    <property type="entry name" value="EG:BACN32G11.4 PROTEIN"/>
    <property type="match status" value="1"/>
</dbReference>
<comment type="similarity">
    <text evidence="2 6">Belongs to the enoyl-CoA hydratase/isomerase family.</text>
</comment>
<name>A0ABW4P7R5_9NOCA</name>
<proteinExistence type="inferred from homology"/>
<dbReference type="PANTHER" id="PTHR43459">
    <property type="entry name" value="ENOYL-COA HYDRATASE"/>
    <property type="match status" value="1"/>
</dbReference>
<protein>
    <submittedName>
        <fullName evidence="7">Enoyl-CoA hydratase/isomerase family protein</fullName>
    </submittedName>
</protein>
<dbReference type="SUPFAM" id="SSF52096">
    <property type="entry name" value="ClpP/crotonase"/>
    <property type="match status" value="1"/>
</dbReference>
<organism evidence="7 8">
    <name type="scientific">Rhodococcus gannanensis</name>
    <dbReference type="NCBI Taxonomy" id="1960308"/>
    <lineage>
        <taxon>Bacteria</taxon>
        <taxon>Bacillati</taxon>
        <taxon>Actinomycetota</taxon>
        <taxon>Actinomycetes</taxon>
        <taxon>Mycobacteriales</taxon>
        <taxon>Nocardiaceae</taxon>
        <taxon>Rhodococcus</taxon>
    </lineage>
</organism>
<dbReference type="RefSeq" id="WP_378487034.1">
    <property type="nucleotide sequence ID" value="NZ_JBHUFB010000019.1"/>
</dbReference>
<keyword evidence="3" id="KW-0276">Fatty acid metabolism</keyword>
<comment type="caution">
    <text evidence="7">The sequence shown here is derived from an EMBL/GenBank/DDBJ whole genome shotgun (WGS) entry which is preliminary data.</text>
</comment>
<evidence type="ECO:0000256" key="5">
    <source>
        <dbReference type="ARBA" id="ARBA00023717"/>
    </source>
</evidence>
<comment type="catalytic activity">
    <reaction evidence="5">
        <text>a 4-saturated-(3S)-3-hydroxyacyl-CoA = a (3E)-enoyl-CoA + H2O</text>
        <dbReference type="Rhea" id="RHEA:20724"/>
        <dbReference type="ChEBI" id="CHEBI:15377"/>
        <dbReference type="ChEBI" id="CHEBI:58521"/>
        <dbReference type="ChEBI" id="CHEBI:137480"/>
        <dbReference type="EC" id="4.2.1.17"/>
    </reaction>
</comment>
<dbReference type="Pfam" id="PF00378">
    <property type="entry name" value="ECH_1"/>
    <property type="match status" value="1"/>
</dbReference>
<dbReference type="CDD" id="cd06558">
    <property type="entry name" value="crotonase-like"/>
    <property type="match status" value="1"/>
</dbReference>
<reference evidence="8" key="1">
    <citation type="journal article" date="2019" name="Int. J. Syst. Evol. Microbiol.">
        <title>The Global Catalogue of Microorganisms (GCM) 10K type strain sequencing project: providing services to taxonomists for standard genome sequencing and annotation.</title>
        <authorList>
            <consortium name="The Broad Institute Genomics Platform"/>
            <consortium name="The Broad Institute Genome Sequencing Center for Infectious Disease"/>
            <person name="Wu L."/>
            <person name="Ma J."/>
        </authorList>
    </citation>
    <scope>NUCLEOTIDE SEQUENCE [LARGE SCALE GENOMIC DNA]</scope>
    <source>
        <strain evidence="8">DT72</strain>
    </source>
</reference>
<evidence type="ECO:0000313" key="8">
    <source>
        <dbReference type="Proteomes" id="UP001597286"/>
    </source>
</evidence>
<evidence type="ECO:0000256" key="2">
    <source>
        <dbReference type="ARBA" id="ARBA00005254"/>
    </source>
</evidence>
<keyword evidence="3" id="KW-0443">Lipid metabolism</keyword>
<dbReference type="Gene3D" id="3.90.226.10">
    <property type="entry name" value="2-enoyl-CoA Hydratase, Chain A, domain 1"/>
    <property type="match status" value="1"/>
</dbReference>
<evidence type="ECO:0000256" key="4">
    <source>
        <dbReference type="ARBA" id="ARBA00023709"/>
    </source>
</evidence>
<comment type="function">
    <text evidence="1">Could possibly oxidize fatty acids using specific components.</text>
</comment>
<dbReference type="Proteomes" id="UP001597286">
    <property type="component" value="Unassembled WGS sequence"/>
</dbReference>
<dbReference type="InterPro" id="IPR001753">
    <property type="entry name" value="Enoyl-CoA_hydra/iso"/>
</dbReference>
<evidence type="ECO:0000256" key="1">
    <source>
        <dbReference type="ARBA" id="ARBA00002994"/>
    </source>
</evidence>
<dbReference type="InterPro" id="IPR014748">
    <property type="entry name" value="Enoyl-CoA_hydra_C"/>
</dbReference>
<dbReference type="PROSITE" id="PS00166">
    <property type="entry name" value="ENOYL_COA_HYDRATASE"/>
    <property type="match status" value="1"/>
</dbReference>
<dbReference type="EMBL" id="JBHUFB010000019">
    <property type="protein sequence ID" value="MFD1814553.1"/>
    <property type="molecule type" value="Genomic_DNA"/>
</dbReference>
<keyword evidence="8" id="KW-1185">Reference proteome</keyword>
<evidence type="ECO:0000256" key="3">
    <source>
        <dbReference type="ARBA" id="ARBA00022832"/>
    </source>
</evidence>